<accession>A0A9P4IKM6</accession>
<dbReference type="GO" id="GO:0044283">
    <property type="term" value="P:small molecule biosynthetic process"/>
    <property type="evidence" value="ECO:0007669"/>
    <property type="project" value="UniProtKB-ARBA"/>
</dbReference>
<dbReference type="PROSITE" id="PS51471">
    <property type="entry name" value="FE2OG_OXY"/>
    <property type="match status" value="1"/>
</dbReference>
<dbReference type="SUPFAM" id="SSF51197">
    <property type="entry name" value="Clavaminate synthase-like"/>
    <property type="match status" value="1"/>
</dbReference>
<dbReference type="InterPro" id="IPR044861">
    <property type="entry name" value="IPNS-like_FE2OG_OXY"/>
</dbReference>
<dbReference type="GO" id="GO:0046872">
    <property type="term" value="F:metal ion binding"/>
    <property type="evidence" value="ECO:0007669"/>
    <property type="project" value="UniProtKB-KW"/>
</dbReference>
<keyword evidence="8" id="KW-1185">Reference proteome</keyword>
<dbReference type="Proteomes" id="UP000799772">
    <property type="component" value="Unassembled WGS sequence"/>
</dbReference>
<keyword evidence="4 5" id="KW-0408">Iron</keyword>
<evidence type="ECO:0000313" key="7">
    <source>
        <dbReference type="EMBL" id="KAF2101718.1"/>
    </source>
</evidence>
<name>A0A9P4IKM6_9PEZI</name>
<keyword evidence="2 5" id="KW-0479">Metal-binding</keyword>
<evidence type="ECO:0000256" key="1">
    <source>
        <dbReference type="ARBA" id="ARBA00008056"/>
    </source>
</evidence>
<evidence type="ECO:0000313" key="8">
    <source>
        <dbReference type="Proteomes" id="UP000799772"/>
    </source>
</evidence>
<dbReference type="Pfam" id="PF14226">
    <property type="entry name" value="DIOX_N"/>
    <property type="match status" value="1"/>
</dbReference>
<organism evidence="7 8">
    <name type="scientific">Rhizodiscina lignyota</name>
    <dbReference type="NCBI Taxonomy" id="1504668"/>
    <lineage>
        <taxon>Eukaryota</taxon>
        <taxon>Fungi</taxon>
        <taxon>Dikarya</taxon>
        <taxon>Ascomycota</taxon>
        <taxon>Pezizomycotina</taxon>
        <taxon>Dothideomycetes</taxon>
        <taxon>Pleosporomycetidae</taxon>
        <taxon>Aulographales</taxon>
        <taxon>Rhizodiscinaceae</taxon>
        <taxon>Rhizodiscina</taxon>
    </lineage>
</organism>
<evidence type="ECO:0000256" key="2">
    <source>
        <dbReference type="ARBA" id="ARBA00022723"/>
    </source>
</evidence>
<dbReference type="InterPro" id="IPR005123">
    <property type="entry name" value="Oxoglu/Fe-dep_dioxygenase_dom"/>
</dbReference>
<comment type="similarity">
    <text evidence="1 5">Belongs to the iron/ascorbate-dependent oxidoreductase family.</text>
</comment>
<dbReference type="AlphaFoldDB" id="A0A9P4IKM6"/>
<dbReference type="OrthoDB" id="406156at2759"/>
<dbReference type="InterPro" id="IPR026992">
    <property type="entry name" value="DIOX_N"/>
</dbReference>
<evidence type="ECO:0000256" key="3">
    <source>
        <dbReference type="ARBA" id="ARBA00023002"/>
    </source>
</evidence>
<dbReference type="GO" id="GO:0016491">
    <property type="term" value="F:oxidoreductase activity"/>
    <property type="evidence" value="ECO:0007669"/>
    <property type="project" value="UniProtKB-KW"/>
</dbReference>
<comment type="caution">
    <text evidence="7">The sequence shown here is derived from an EMBL/GenBank/DDBJ whole genome shotgun (WGS) entry which is preliminary data.</text>
</comment>
<feature type="domain" description="Fe2OG dioxygenase" evidence="6">
    <location>
        <begin position="175"/>
        <end position="299"/>
    </location>
</feature>
<dbReference type="PANTHER" id="PTHR10209">
    <property type="entry name" value="OXIDOREDUCTASE, 2OG-FE II OXYGENASE FAMILY PROTEIN"/>
    <property type="match status" value="1"/>
</dbReference>
<dbReference type="EMBL" id="ML978123">
    <property type="protein sequence ID" value="KAF2101718.1"/>
    <property type="molecule type" value="Genomic_DNA"/>
</dbReference>
<dbReference type="PRINTS" id="PR00682">
    <property type="entry name" value="IPNSYNTHASE"/>
</dbReference>
<reference evidence="7" key="1">
    <citation type="journal article" date="2020" name="Stud. Mycol.">
        <title>101 Dothideomycetes genomes: a test case for predicting lifestyles and emergence of pathogens.</title>
        <authorList>
            <person name="Haridas S."/>
            <person name="Albert R."/>
            <person name="Binder M."/>
            <person name="Bloem J."/>
            <person name="Labutti K."/>
            <person name="Salamov A."/>
            <person name="Andreopoulos B."/>
            <person name="Baker S."/>
            <person name="Barry K."/>
            <person name="Bills G."/>
            <person name="Bluhm B."/>
            <person name="Cannon C."/>
            <person name="Castanera R."/>
            <person name="Culley D."/>
            <person name="Daum C."/>
            <person name="Ezra D."/>
            <person name="Gonzalez J."/>
            <person name="Henrissat B."/>
            <person name="Kuo A."/>
            <person name="Liang C."/>
            <person name="Lipzen A."/>
            <person name="Lutzoni F."/>
            <person name="Magnuson J."/>
            <person name="Mondo S."/>
            <person name="Nolan M."/>
            <person name="Ohm R."/>
            <person name="Pangilinan J."/>
            <person name="Park H.-J."/>
            <person name="Ramirez L."/>
            <person name="Alfaro M."/>
            <person name="Sun H."/>
            <person name="Tritt A."/>
            <person name="Yoshinaga Y."/>
            <person name="Zwiers L.-H."/>
            <person name="Turgeon B."/>
            <person name="Goodwin S."/>
            <person name="Spatafora J."/>
            <person name="Crous P."/>
            <person name="Grigoriev I."/>
        </authorList>
    </citation>
    <scope>NUCLEOTIDE SEQUENCE</scope>
    <source>
        <strain evidence="7">CBS 133067</strain>
    </source>
</reference>
<gene>
    <name evidence="7" type="ORF">NA57DRAFT_73155</name>
</gene>
<evidence type="ECO:0000256" key="4">
    <source>
        <dbReference type="ARBA" id="ARBA00023004"/>
    </source>
</evidence>
<evidence type="ECO:0000259" key="6">
    <source>
        <dbReference type="PROSITE" id="PS51471"/>
    </source>
</evidence>
<keyword evidence="3 5" id="KW-0560">Oxidoreductase</keyword>
<dbReference type="Pfam" id="PF03171">
    <property type="entry name" value="2OG-FeII_Oxy"/>
    <property type="match status" value="1"/>
</dbReference>
<dbReference type="PANTHER" id="PTHR10209:SF867">
    <property type="entry name" value="2-OXOGLUTARATE (2OG) AND FE(II)-DEPENDENT OXYGENASE SUPERFAMILY PROTEIN"/>
    <property type="match status" value="1"/>
</dbReference>
<protein>
    <submittedName>
        <fullName evidence="7">Clavaminate synthase-like protein</fullName>
    </submittedName>
</protein>
<evidence type="ECO:0000256" key="5">
    <source>
        <dbReference type="RuleBase" id="RU003682"/>
    </source>
</evidence>
<sequence>MPAAKALAEVDHFEPVKPSKEPIDFVKLRTLDFSKYNDGPEARKELASIVRDAMTTKGFFTLINHGISEEEITRQVDIGHTILKRTPPEEKLRLKAQILEKGSYPGFKLRGLWNVGSDAKDRIENFNVYRVMSQNEQPRALEPYRHEIQDFIDFIHKDILKKLLTLFALALELADEDYFVNAHSYEGHDESWLRYMEYEAHHDDRDSGGKTLWLNGHKDFPALSLLFSQPMTTLQVRDEHDEDSWKYVAHTPGAIIVNAGEIMSWWTGDYFKAAIHRVVEPPRDQMGHDRSSVFYFTVPNDDVVINTLLDQSPVLREAGVAMAYAPEDAPTSKQWCNARVKLTGQSKQAANGKTGTVVEKVIGNVTTAWFK</sequence>
<dbReference type="InterPro" id="IPR027443">
    <property type="entry name" value="IPNS-like_sf"/>
</dbReference>
<proteinExistence type="inferred from homology"/>
<dbReference type="Gene3D" id="2.60.120.330">
    <property type="entry name" value="B-lactam Antibiotic, Isopenicillin N Synthase, Chain"/>
    <property type="match status" value="1"/>
</dbReference>